<dbReference type="EMBL" id="BAABCV010000003">
    <property type="protein sequence ID" value="GAA4090421.1"/>
    <property type="molecule type" value="Genomic_DNA"/>
</dbReference>
<feature type="signal peptide" evidence="1">
    <location>
        <begin position="1"/>
        <end position="25"/>
    </location>
</feature>
<evidence type="ECO:0000256" key="1">
    <source>
        <dbReference type="SAM" id="SignalP"/>
    </source>
</evidence>
<keyword evidence="3" id="KW-1185">Reference proteome</keyword>
<name>A0ABP7WLN9_9SPHI</name>
<keyword evidence="1" id="KW-0732">Signal</keyword>
<reference evidence="3" key="1">
    <citation type="journal article" date="2019" name="Int. J. Syst. Evol. Microbiol.">
        <title>The Global Catalogue of Microorganisms (GCM) 10K type strain sequencing project: providing services to taxonomists for standard genome sequencing and annotation.</title>
        <authorList>
            <consortium name="The Broad Institute Genomics Platform"/>
            <consortium name="The Broad Institute Genome Sequencing Center for Infectious Disease"/>
            <person name="Wu L."/>
            <person name="Ma J."/>
        </authorList>
    </citation>
    <scope>NUCLEOTIDE SEQUENCE [LARGE SCALE GENOMIC DNA]</scope>
    <source>
        <strain evidence="3">JCM 17085</strain>
    </source>
</reference>
<sequence>MKKLTKLAAAALTGVALFIGTTVKAQTTPASKLRFGIGLEAGAPTGNIHNGPGGSNFELGGTARLQYGTSDHFALTLTSGYYNFFGKDYDATVGGVTTHFDAASTGVVPVKLGLKAFFSNNVYFSAEAGAGFETKYAKDTKLILSPGLGWANQKWDVGVRYEDFSGQNNNYGLVGLRIAYGFAL</sequence>
<evidence type="ECO:0000313" key="3">
    <source>
        <dbReference type="Proteomes" id="UP001500841"/>
    </source>
</evidence>
<accession>A0ABP7WLN9</accession>
<evidence type="ECO:0000313" key="2">
    <source>
        <dbReference type="EMBL" id="GAA4090421.1"/>
    </source>
</evidence>
<feature type="chain" id="PRO_5046060771" description="Outer membrane protein beta-barrel domain-containing protein" evidence="1">
    <location>
        <begin position="26"/>
        <end position="184"/>
    </location>
</feature>
<comment type="caution">
    <text evidence="2">The sequence shown here is derived from an EMBL/GenBank/DDBJ whole genome shotgun (WGS) entry which is preliminary data.</text>
</comment>
<protein>
    <recommendedName>
        <fullName evidence="4">Outer membrane protein beta-barrel domain-containing protein</fullName>
    </recommendedName>
</protein>
<dbReference type="RefSeq" id="WP_345101382.1">
    <property type="nucleotide sequence ID" value="NZ_BAABCV010000003.1"/>
</dbReference>
<dbReference type="Proteomes" id="UP001500841">
    <property type="component" value="Unassembled WGS sequence"/>
</dbReference>
<proteinExistence type="predicted"/>
<organism evidence="2 3">
    <name type="scientific">Mucilaginibacter panaciglaebae</name>
    <dbReference type="NCBI Taxonomy" id="502331"/>
    <lineage>
        <taxon>Bacteria</taxon>
        <taxon>Pseudomonadati</taxon>
        <taxon>Bacteroidota</taxon>
        <taxon>Sphingobacteriia</taxon>
        <taxon>Sphingobacteriales</taxon>
        <taxon>Sphingobacteriaceae</taxon>
        <taxon>Mucilaginibacter</taxon>
    </lineage>
</organism>
<evidence type="ECO:0008006" key="4">
    <source>
        <dbReference type="Google" id="ProtNLM"/>
    </source>
</evidence>
<gene>
    <name evidence="2" type="ORF">GCM10022392_09950</name>
</gene>